<evidence type="ECO:0000256" key="4">
    <source>
        <dbReference type="SAM" id="Phobius"/>
    </source>
</evidence>
<gene>
    <name evidence="6" type="ORF">K9V48_13465</name>
</gene>
<accession>A0ABS7UT54</accession>
<dbReference type="RefSeq" id="WP_224139498.1">
    <property type="nucleotide sequence ID" value="NZ_JAIQUM010000028.1"/>
</dbReference>
<evidence type="ECO:0000313" key="7">
    <source>
        <dbReference type="Proteomes" id="UP001165287"/>
    </source>
</evidence>
<keyword evidence="3" id="KW-0732">Signal</keyword>
<dbReference type="Pfam" id="PF13407">
    <property type="entry name" value="Peripla_BP_4"/>
    <property type="match status" value="1"/>
</dbReference>
<evidence type="ECO:0000256" key="3">
    <source>
        <dbReference type="ARBA" id="ARBA00022729"/>
    </source>
</evidence>
<sequence length="317" mass="34436">MKKGKIPFLIVVSIFVVVIIGGFIAKSLMGEKPRVVVVLRTLDHEYWETIKAGVEKGFRDFGIDGEVITSPDGTKEGQIKLLEKVYKEKNPDVLIVAPEDLPDLIPTLERFSKEIPLILISANLDLKNKVSYVGTDNVDLGEKAGVFLASQLQPGDKVAIIGGDAAHTVFNDRISGAKVKLENAGIDVVVEERVLLDDAKTVNKTMTKVLRDYPDLKGVIATHDTMALNVINAIEEQGLNMPVTGADGTTDLIELIEADTIPGTVAQNPYDMGYLSVETALKVIKGESVEKFIDAGVDIIIKGNAEERLDFLNGILK</sequence>
<keyword evidence="4" id="KW-0812">Transmembrane</keyword>
<keyword evidence="4" id="KW-1133">Transmembrane helix</keyword>
<evidence type="ECO:0000259" key="5">
    <source>
        <dbReference type="Pfam" id="PF13407"/>
    </source>
</evidence>
<organism evidence="6 7">
    <name type="scientific">Metabacillus rhizolycopersici</name>
    <dbReference type="NCBI Taxonomy" id="2875709"/>
    <lineage>
        <taxon>Bacteria</taxon>
        <taxon>Bacillati</taxon>
        <taxon>Bacillota</taxon>
        <taxon>Bacilli</taxon>
        <taxon>Bacillales</taxon>
        <taxon>Bacillaceae</taxon>
        <taxon>Metabacillus</taxon>
    </lineage>
</organism>
<proteinExistence type="inferred from homology"/>
<keyword evidence="7" id="KW-1185">Reference proteome</keyword>
<name>A0ABS7UT54_9BACI</name>
<evidence type="ECO:0000256" key="1">
    <source>
        <dbReference type="ARBA" id="ARBA00004196"/>
    </source>
</evidence>
<comment type="subcellular location">
    <subcellularLocation>
        <location evidence="1">Cell envelope</location>
    </subcellularLocation>
</comment>
<protein>
    <submittedName>
        <fullName evidence="6">Substrate-binding domain-containing protein</fullName>
    </submittedName>
</protein>
<dbReference type="EMBL" id="JAIQUM010000028">
    <property type="protein sequence ID" value="MBZ5751232.1"/>
    <property type="molecule type" value="Genomic_DNA"/>
</dbReference>
<dbReference type="Proteomes" id="UP001165287">
    <property type="component" value="Unassembled WGS sequence"/>
</dbReference>
<comment type="similarity">
    <text evidence="2">Belongs to the bacterial solute-binding protein 2 family.</text>
</comment>
<reference evidence="6" key="1">
    <citation type="submission" date="2024-05" db="EMBL/GenBank/DDBJ databases">
        <title>Metabacillus sp. nov., isolated from the rhizosphere soil of tomato plants.</title>
        <authorList>
            <person name="Ma R."/>
        </authorList>
    </citation>
    <scope>NUCLEOTIDE SEQUENCE</scope>
    <source>
        <strain evidence="6">DBTR6</strain>
    </source>
</reference>
<dbReference type="InterPro" id="IPR025997">
    <property type="entry name" value="SBP_2_dom"/>
</dbReference>
<keyword evidence="4" id="KW-0472">Membrane</keyword>
<dbReference type="PANTHER" id="PTHR46847">
    <property type="entry name" value="D-ALLOSE-BINDING PERIPLASMIC PROTEIN-RELATED"/>
    <property type="match status" value="1"/>
</dbReference>
<comment type="caution">
    <text evidence="6">The sequence shown here is derived from an EMBL/GenBank/DDBJ whole genome shotgun (WGS) entry which is preliminary data.</text>
</comment>
<evidence type="ECO:0000256" key="2">
    <source>
        <dbReference type="ARBA" id="ARBA00007639"/>
    </source>
</evidence>
<feature type="transmembrane region" description="Helical" evidence="4">
    <location>
        <begin position="6"/>
        <end position="25"/>
    </location>
</feature>
<dbReference type="InterPro" id="IPR028082">
    <property type="entry name" value="Peripla_BP_I"/>
</dbReference>
<feature type="domain" description="Periplasmic binding protein" evidence="5">
    <location>
        <begin position="35"/>
        <end position="287"/>
    </location>
</feature>
<evidence type="ECO:0000313" key="6">
    <source>
        <dbReference type="EMBL" id="MBZ5751232.1"/>
    </source>
</evidence>
<dbReference type="PANTHER" id="PTHR46847:SF1">
    <property type="entry name" value="D-ALLOSE-BINDING PERIPLASMIC PROTEIN-RELATED"/>
    <property type="match status" value="1"/>
</dbReference>
<dbReference type="Gene3D" id="3.40.50.2300">
    <property type="match status" value="2"/>
</dbReference>
<dbReference type="SUPFAM" id="SSF53822">
    <property type="entry name" value="Periplasmic binding protein-like I"/>
    <property type="match status" value="1"/>
</dbReference>